<evidence type="ECO:0000256" key="3">
    <source>
        <dbReference type="ARBA" id="ARBA00022989"/>
    </source>
</evidence>
<keyword evidence="3 5" id="KW-1133">Transmembrane helix</keyword>
<proteinExistence type="predicted"/>
<dbReference type="InterPro" id="IPR004841">
    <property type="entry name" value="AA-permease/SLC12A_dom"/>
</dbReference>
<dbReference type="PIRSF" id="PIRSF006060">
    <property type="entry name" value="AA_transporter"/>
    <property type="match status" value="1"/>
</dbReference>
<dbReference type="Pfam" id="PF00324">
    <property type="entry name" value="AA_permease"/>
    <property type="match status" value="1"/>
</dbReference>
<sequence>MAERAAEPVPETGPPAGLRGSLGTAGIVFLVVAAASPLVAIGGALPVMMAIGNGAGVPVSYLVVTVVLLLFSVGYAGMSRHVAGGGAFFAYVTAGLGRVTGAGAVGLALLSYTAIQAAVYGLAGAALGGTVAAYGGPDVPWWLWSGVLLSVVAVLGFRSIDVGARVLSVLIVCEVGVLAVLIGAVLWRGGAEGPSAEPFTAGAFLSGSPGIGLMFAVACFIGFEATAIYGEEARDPGRTVPRATYAAVLLIGGFYTLVSWAVVVGVGADRARTAALDDTDGLVFSVAHLYAGPGVAATMEILLLTSLFTALLAFHNTIARYLYAIGRGLLSPLAGTHARHGSPHVASLVQSAAAAVVIAVFALAGADPVLQVFTWMSGMATLGVLALMVLVSVAVVVFFARTGVDTRWWHARIAPVLGTVGLVGVAALALSNFTTLIDGSMGLAALLATLLVAAFAAGAVPVAVRRE</sequence>
<accession>A0A7Z0ENF5</accession>
<feature type="transmembrane region" description="Helical" evidence="5">
    <location>
        <begin position="59"/>
        <end position="76"/>
    </location>
</feature>
<comment type="caution">
    <text evidence="7">The sequence shown here is derived from an EMBL/GenBank/DDBJ whole genome shotgun (WGS) entry which is preliminary data.</text>
</comment>
<feature type="transmembrane region" description="Helical" evidence="5">
    <location>
        <begin position="199"/>
        <end position="223"/>
    </location>
</feature>
<name>A0A7Z0ENF5_9ACTN</name>
<dbReference type="AlphaFoldDB" id="A0A7Z0ENF5"/>
<feature type="transmembrane region" description="Helical" evidence="5">
    <location>
        <begin position="88"/>
        <end position="110"/>
    </location>
</feature>
<feature type="transmembrane region" description="Helical" evidence="5">
    <location>
        <begin position="288"/>
        <end position="314"/>
    </location>
</feature>
<keyword evidence="8" id="KW-1185">Reference proteome</keyword>
<dbReference type="GO" id="GO:0016020">
    <property type="term" value="C:membrane"/>
    <property type="evidence" value="ECO:0007669"/>
    <property type="project" value="UniProtKB-SubCell"/>
</dbReference>
<feature type="transmembrane region" description="Helical" evidence="5">
    <location>
        <begin position="443"/>
        <end position="464"/>
    </location>
</feature>
<evidence type="ECO:0000256" key="5">
    <source>
        <dbReference type="SAM" id="Phobius"/>
    </source>
</evidence>
<keyword evidence="4 5" id="KW-0472">Membrane</keyword>
<feature type="transmembrane region" description="Helical" evidence="5">
    <location>
        <begin position="244"/>
        <end position="268"/>
    </location>
</feature>
<organism evidence="7 8">
    <name type="scientific">Nocardiopsis aegyptia</name>
    <dbReference type="NCBI Taxonomy" id="220378"/>
    <lineage>
        <taxon>Bacteria</taxon>
        <taxon>Bacillati</taxon>
        <taxon>Actinomycetota</taxon>
        <taxon>Actinomycetes</taxon>
        <taxon>Streptosporangiales</taxon>
        <taxon>Nocardiopsidaceae</taxon>
        <taxon>Nocardiopsis</taxon>
    </lineage>
</organism>
<feature type="transmembrane region" description="Helical" evidence="5">
    <location>
        <begin position="345"/>
        <end position="366"/>
    </location>
</feature>
<evidence type="ECO:0000256" key="4">
    <source>
        <dbReference type="ARBA" id="ARBA00023136"/>
    </source>
</evidence>
<keyword evidence="2 5" id="KW-0812">Transmembrane</keyword>
<gene>
    <name evidence="7" type="ORF">HNR10_003160</name>
</gene>
<evidence type="ECO:0000256" key="2">
    <source>
        <dbReference type="ARBA" id="ARBA00022692"/>
    </source>
</evidence>
<dbReference type="InterPro" id="IPR050367">
    <property type="entry name" value="APC_superfamily"/>
</dbReference>
<evidence type="ECO:0000259" key="6">
    <source>
        <dbReference type="Pfam" id="PF00324"/>
    </source>
</evidence>
<feature type="transmembrane region" description="Helical" evidence="5">
    <location>
        <begin position="372"/>
        <end position="400"/>
    </location>
</feature>
<dbReference type="PANTHER" id="PTHR42770:SF16">
    <property type="entry name" value="AMINO ACID PERMEASE"/>
    <property type="match status" value="1"/>
</dbReference>
<dbReference type="Proteomes" id="UP000572051">
    <property type="component" value="Unassembled WGS sequence"/>
</dbReference>
<feature type="transmembrane region" description="Helical" evidence="5">
    <location>
        <begin position="141"/>
        <end position="160"/>
    </location>
</feature>
<feature type="transmembrane region" description="Helical" evidence="5">
    <location>
        <begin position="412"/>
        <end position="431"/>
    </location>
</feature>
<dbReference type="EMBL" id="JACCFS010000001">
    <property type="protein sequence ID" value="NYJ35279.1"/>
    <property type="molecule type" value="Genomic_DNA"/>
</dbReference>
<feature type="transmembrane region" description="Helical" evidence="5">
    <location>
        <begin position="117"/>
        <end position="135"/>
    </location>
</feature>
<protein>
    <submittedName>
        <fullName evidence="7">Amino acid transporter</fullName>
    </submittedName>
</protein>
<feature type="transmembrane region" description="Helical" evidence="5">
    <location>
        <begin position="167"/>
        <end position="187"/>
    </location>
</feature>
<dbReference type="GO" id="GO:0055085">
    <property type="term" value="P:transmembrane transport"/>
    <property type="evidence" value="ECO:0007669"/>
    <property type="project" value="InterPro"/>
</dbReference>
<feature type="transmembrane region" description="Helical" evidence="5">
    <location>
        <begin position="25"/>
        <end position="47"/>
    </location>
</feature>
<feature type="domain" description="Amino acid permease/ SLC12A" evidence="6">
    <location>
        <begin position="47"/>
        <end position="435"/>
    </location>
</feature>
<evidence type="ECO:0000313" key="8">
    <source>
        <dbReference type="Proteomes" id="UP000572051"/>
    </source>
</evidence>
<evidence type="ECO:0000256" key="1">
    <source>
        <dbReference type="ARBA" id="ARBA00004141"/>
    </source>
</evidence>
<dbReference type="Gene3D" id="1.20.1740.10">
    <property type="entry name" value="Amino acid/polyamine transporter I"/>
    <property type="match status" value="1"/>
</dbReference>
<evidence type="ECO:0000313" key="7">
    <source>
        <dbReference type="EMBL" id="NYJ35279.1"/>
    </source>
</evidence>
<dbReference type="RefSeq" id="WP_179824352.1">
    <property type="nucleotide sequence ID" value="NZ_JACCFS010000001.1"/>
</dbReference>
<comment type="subcellular location">
    <subcellularLocation>
        <location evidence="1">Membrane</location>
        <topology evidence="1">Multi-pass membrane protein</topology>
    </subcellularLocation>
</comment>
<dbReference type="PANTHER" id="PTHR42770">
    <property type="entry name" value="AMINO ACID TRANSPORTER-RELATED"/>
    <property type="match status" value="1"/>
</dbReference>
<reference evidence="7 8" key="1">
    <citation type="submission" date="2020-07" db="EMBL/GenBank/DDBJ databases">
        <title>Sequencing the genomes of 1000 actinobacteria strains.</title>
        <authorList>
            <person name="Klenk H.-P."/>
        </authorList>
    </citation>
    <scope>NUCLEOTIDE SEQUENCE [LARGE SCALE GENOMIC DNA]</scope>
    <source>
        <strain evidence="7 8">DSM 44442</strain>
    </source>
</reference>